<dbReference type="EMBL" id="LHZZ01000377">
    <property type="protein sequence ID" value="KXV79126.1"/>
    <property type="molecule type" value="Genomic_DNA"/>
</dbReference>
<evidence type="ECO:0000256" key="1">
    <source>
        <dbReference type="SAM" id="MobiDB-lite"/>
    </source>
</evidence>
<protein>
    <submittedName>
        <fullName evidence="3">Uncharacterized protein</fullName>
    </submittedName>
</protein>
<feature type="region of interest" description="Disordered" evidence="1">
    <location>
        <begin position="42"/>
        <end position="74"/>
    </location>
</feature>
<name>A0A149VG34_9PROT</name>
<dbReference type="PATRIC" id="fig|178901.14.peg.3231"/>
<accession>A0A149VG34</accession>
<evidence type="ECO:0000313" key="3">
    <source>
        <dbReference type="EMBL" id="KXV79126.1"/>
    </source>
</evidence>
<organism evidence="3 5">
    <name type="scientific">Acetobacter malorum</name>
    <dbReference type="NCBI Taxonomy" id="178901"/>
    <lineage>
        <taxon>Bacteria</taxon>
        <taxon>Pseudomonadati</taxon>
        <taxon>Pseudomonadota</taxon>
        <taxon>Alphaproteobacteria</taxon>
        <taxon>Acetobacterales</taxon>
        <taxon>Acetobacteraceae</taxon>
        <taxon>Acetobacter</taxon>
    </lineage>
</organism>
<evidence type="ECO:0000313" key="2">
    <source>
        <dbReference type="EMBL" id="KXV68603.1"/>
    </source>
</evidence>
<proteinExistence type="predicted"/>
<dbReference type="Proteomes" id="UP000075538">
    <property type="component" value="Unassembled WGS sequence"/>
</dbReference>
<feature type="compositionally biased region" description="Basic residues" evidence="1">
    <location>
        <begin position="50"/>
        <end position="65"/>
    </location>
</feature>
<gene>
    <name evidence="2" type="ORF">AD951_10270</name>
    <name evidence="3" type="ORF">AD953_03375</name>
</gene>
<dbReference type="Proteomes" id="UP000075377">
    <property type="component" value="Unassembled WGS sequence"/>
</dbReference>
<dbReference type="AlphaFoldDB" id="A0A149VG34"/>
<evidence type="ECO:0000313" key="5">
    <source>
        <dbReference type="Proteomes" id="UP000075538"/>
    </source>
</evidence>
<sequence length="74" mass="8374">MPLCYHSRLCHVRKEQKVCSGLLQGYSPSACSACQPPRQVPPPLPLLRPLPRHPPSRLRKPHRLRPPVPAQQLT</sequence>
<dbReference type="EMBL" id="LHZX01000305">
    <property type="protein sequence ID" value="KXV68603.1"/>
    <property type="molecule type" value="Genomic_DNA"/>
</dbReference>
<comment type="caution">
    <text evidence="3">The sequence shown here is derived from an EMBL/GenBank/DDBJ whole genome shotgun (WGS) entry which is preliminary data.</text>
</comment>
<reference evidence="4 5" key="1">
    <citation type="submission" date="2015-06" db="EMBL/GenBank/DDBJ databases">
        <title>Improved classification and identification of acetic acid bacteria using matrix-assisted laser desorption/ionization time-of-flight mass spectrometry; Gluconobacter nephelii and Gluconobacter uchimurae are later heterotypic synonyms of Gluconobacter japonicus and Gluconobacter oxydans, respectively.</title>
        <authorList>
            <person name="Li L."/>
            <person name="Cleenwerck I."/>
            <person name="De Vuyst L."/>
            <person name="Vandamme P."/>
        </authorList>
    </citation>
    <scope>NUCLEOTIDE SEQUENCE [LARGE SCALE GENOMIC DNA]</scope>
    <source>
        <strain evidence="3 5">LMG 1604</strain>
        <strain evidence="2 4">LMG 1699</strain>
    </source>
</reference>
<evidence type="ECO:0000313" key="4">
    <source>
        <dbReference type="Proteomes" id="UP000075377"/>
    </source>
</evidence>